<dbReference type="EMBL" id="JAEPRE010000020">
    <property type="protein sequence ID" value="KAG2236215.1"/>
    <property type="molecule type" value="Genomic_DNA"/>
</dbReference>
<evidence type="ECO:0000313" key="2">
    <source>
        <dbReference type="Proteomes" id="UP000613177"/>
    </source>
</evidence>
<gene>
    <name evidence="1" type="ORF">INT48_008575</name>
</gene>
<organism evidence="1 2">
    <name type="scientific">Thamnidium elegans</name>
    <dbReference type="NCBI Taxonomy" id="101142"/>
    <lineage>
        <taxon>Eukaryota</taxon>
        <taxon>Fungi</taxon>
        <taxon>Fungi incertae sedis</taxon>
        <taxon>Mucoromycota</taxon>
        <taxon>Mucoromycotina</taxon>
        <taxon>Mucoromycetes</taxon>
        <taxon>Mucorales</taxon>
        <taxon>Mucorineae</taxon>
        <taxon>Mucoraceae</taxon>
        <taxon>Thamnidium</taxon>
    </lineage>
</organism>
<protein>
    <submittedName>
        <fullName evidence="1">Uncharacterized protein</fullName>
    </submittedName>
</protein>
<accession>A0A8H7STV4</accession>
<proteinExistence type="predicted"/>
<name>A0A8H7STV4_9FUNG</name>
<dbReference type="AlphaFoldDB" id="A0A8H7STV4"/>
<reference evidence="1" key="1">
    <citation type="submission" date="2021-01" db="EMBL/GenBank/DDBJ databases">
        <title>Metabolic potential, ecology and presence of endohyphal bacteria is reflected in genomic diversity of Mucoromycotina.</title>
        <authorList>
            <person name="Muszewska A."/>
            <person name="Okrasinska A."/>
            <person name="Steczkiewicz K."/>
            <person name="Drgas O."/>
            <person name="Orlowska M."/>
            <person name="Perlinska-Lenart U."/>
            <person name="Aleksandrzak-Piekarczyk T."/>
            <person name="Szatraj K."/>
            <person name="Zielenkiewicz U."/>
            <person name="Pilsyk S."/>
            <person name="Malc E."/>
            <person name="Mieczkowski P."/>
            <person name="Kruszewska J.S."/>
            <person name="Biernat P."/>
            <person name="Pawlowska J."/>
        </authorList>
    </citation>
    <scope>NUCLEOTIDE SEQUENCE</scope>
    <source>
        <strain evidence="1">WA0000018081</strain>
    </source>
</reference>
<evidence type="ECO:0000313" key="1">
    <source>
        <dbReference type="EMBL" id="KAG2236215.1"/>
    </source>
</evidence>
<comment type="caution">
    <text evidence="1">The sequence shown here is derived from an EMBL/GenBank/DDBJ whole genome shotgun (WGS) entry which is preliminary data.</text>
</comment>
<dbReference type="Proteomes" id="UP000613177">
    <property type="component" value="Unassembled WGS sequence"/>
</dbReference>
<sequence length="232" mass="26434">MEAHGAALSDDFSLGEKRLEAVSQELKLIHNVNRHFYNVDGIISNIESEIGIAILETTGPLLQQNDPKETRDYIKAGYGLVAMLHVIGQKSRYDDFEILKKIGSFFVQATPTKIRIWRASMPASKVYMTNCIGSVEVPTESKTSEEKLRKLIDLFWFLRQLISESYQAIDELQGSYIDNMKKKVRKLKGQEKVTSLCDNFKINTLIKLLQIYIKKSSRMQINSSPIRPDNSS</sequence>
<keyword evidence="2" id="KW-1185">Reference proteome</keyword>